<dbReference type="Pfam" id="PF07745">
    <property type="entry name" value="Glyco_hydro_53"/>
    <property type="match status" value="1"/>
</dbReference>
<dbReference type="EMBL" id="CP002216">
    <property type="protein sequence ID" value="ADQ04061.1"/>
    <property type="molecule type" value="Genomic_DNA"/>
</dbReference>
<evidence type="ECO:0000256" key="3">
    <source>
        <dbReference type="ARBA" id="ARBA00023295"/>
    </source>
</evidence>
<dbReference type="CAZy" id="CBM32">
    <property type="family name" value="Carbohydrate-Binding Module Family 32"/>
</dbReference>
<dbReference type="InterPro" id="IPR011683">
    <property type="entry name" value="Glyco_hydro_53"/>
</dbReference>
<evidence type="ECO:0000256" key="1">
    <source>
        <dbReference type="ARBA" id="ARBA00010687"/>
    </source>
</evidence>
<dbReference type="SUPFAM" id="SSF49785">
    <property type="entry name" value="Galactose-binding domain-like"/>
    <property type="match status" value="1"/>
</dbReference>
<evidence type="ECO:0000313" key="7">
    <source>
        <dbReference type="Proteomes" id="UP000006889"/>
    </source>
</evidence>
<dbReference type="GO" id="GO:0031218">
    <property type="term" value="F:arabinogalactan endo-1,4-beta-galactosidase activity"/>
    <property type="evidence" value="ECO:0007669"/>
    <property type="project" value="UniProtKB-EC"/>
</dbReference>
<dbReference type="InterPro" id="IPR008979">
    <property type="entry name" value="Galactose-bd-like_sf"/>
</dbReference>
<dbReference type="PANTHER" id="PTHR34983">
    <property type="entry name" value="ARABINOGALACTAN ENDO-BETA-1,4-GALACTANASE A"/>
    <property type="match status" value="1"/>
</dbReference>
<dbReference type="Pfam" id="PF00754">
    <property type="entry name" value="F5_F8_type_C"/>
    <property type="match status" value="1"/>
</dbReference>
<feature type="domain" description="F5/8 type C" evidence="5">
    <location>
        <begin position="33"/>
        <end position="178"/>
    </location>
</feature>
<dbReference type="eggNOG" id="COG3669">
    <property type="taxonomic scope" value="Bacteria"/>
</dbReference>
<dbReference type="eggNOG" id="COG3867">
    <property type="taxonomic scope" value="Bacteria"/>
</dbReference>
<dbReference type="GO" id="GO:0045490">
    <property type="term" value="P:pectin catabolic process"/>
    <property type="evidence" value="ECO:0007669"/>
    <property type="project" value="TreeGrafter"/>
</dbReference>
<dbReference type="PROSITE" id="PS50022">
    <property type="entry name" value="FA58C_3"/>
    <property type="match status" value="1"/>
</dbReference>
<protein>
    <recommendedName>
        <fullName evidence="4">Arabinogalactan endo-beta-1,4-galactanase</fullName>
        <ecNumber evidence="4">3.2.1.89</ecNumber>
    </recommendedName>
</protein>
<dbReference type="GO" id="GO:0015926">
    <property type="term" value="F:glucosidase activity"/>
    <property type="evidence" value="ECO:0007669"/>
    <property type="project" value="InterPro"/>
</dbReference>
<keyword evidence="3 4" id="KW-0326">Glycosidase</keyword>
<gene>
    <name evidence="6" type="ordered locus">Calow_0477</name>
</gene>
<evidence type="ECO:0000256" key="4">
    <source>
        <dbReference type="RuleBase" id="RU361192"/>
    </source>
</evidence>
<dbReference type="AlphaFoldDB" id="E4Q499"/>
<keyword evidence="2 4" id="KW-0378">Hydrolase</keyword>
<dbReference type="PANTHER" id="PTHR34983:SF2">
    <property type="entry name" value="ENDO-BETA-1,4-GALACTANASE"/>
    <property type="match status" value="1"/>
</dbReference>
<evidence type="ECO:0000256" key="2">
    <source>
        <dbReference type="ARBA" id="ARBA00022801"/>
    </source>
</evidence>
<sequence length="278" mass="31172">MKRVFAIFILLIFVISFGFPLLSTKVFAQNSAQVKKQIGIKVDPIGPNIAVGKNIFSDSEAPTNPATLANDGDETTFWSAQDAGIHWLKIDLGDVYATLFATEIIFNGNGSYQYKIEYSIDDNRWTVLVDKSNNADTLQTQYDKFIPPASGIRYIRVTITSTPNNQPASIKEFKVYKMVDDTFIKGADVSMLKQIEDCGGKFYLNGVQMDALEILKYFGVNWIRLRIWNHPYYTEDKSQPMGGGNCDAENMLVIAKRGGCPKTIIFNNQNQPFDGIKC</sequence>
<comment type="catalytic activity">
    <reaction evidence="4">
        <text>The enzyme specifically hydrolyzes (1-&gt;4)-beta-D-galactosidic linkages in type I arabinogalactans.</text>
        <dbReference type="EC" id="3.2.1.89"/>
    </reaction>
</comment>
<proteinExistence type="inferred from homology"/>
<reference key="1">
    <citation type="submission" date="2010-09" db="EMBL/GenBank/DDBJ databases">
        <title>Complete sequence of Caldicellulosiruptor owensensis OL.</title>
        <authorList>
            <consortium name="US DOE Joint Genome Institute"/>
            <person name="Lucas S."/>
            <person name="Copeland A."/>
            <person name="Lapidus A."/>
            <person name="Cheng J.-F."/>
            <person name="Bruce D."/>
            <person name="Goodwin L."/>
            <person name="Pitluck S."/>
            <person name="Davenport K."/>
            <person name="Detter J.C."/>
            <person name="Han C."/>
            <person name="Tapia R."/>
            <person name="Land M."/>
            <person name="Hauser L."/>
            <person name="Chang Y.-J."/>
            <person name="Jeffries C."/>
            <person name="Kyrpides N."/>
            <person name="Ivanova N."/>
            <person name="Mikhailova N."/>
            <person name="Blumer-Schuette S.E."/>
            <person name="Kelly R.M."/>
            <person name="Woyke T."/>
        </authorList>
    </citation>
    <scope>NUCLEOTIDE SEQUENCE</scope>
    <source>
        <strain>OL</strain>
    </source>
</reference>
<dbReference type="EC" id="3.2.1.89" evidence="4"/>
<name>E4Q499_CALOW</name>
<dbReference type="HOGENOM" id="CLU_999956_0_0_9"/>
<keyword evidence="7" id="KW-1185">Reference proteome</keyword>
<organism evidence="6 7">
    <name type="scientific">Caldicellulosiruptor owensensis (strain ATCC 700167 / DSM 13100 / OL)</name>
    <dbReference type="NCBI Taxonomy" id="632518"/>
    <lineage>
        <taxon>Bacteria</taxon>
        <taxon>Bacillati</taxon>
        <taxon>Bacillota</taxon>
        <taxon>Bacillota incertae sedis</taxon>
        <taxon>Caldicellulosiruptorales</taxon>
        <taxon>Caldicellulosiruptoraceae</taxon>
        <taxon>Caldicellulosiruptor</taxon>
    </lineage>
</organism>
<dbReference type="Gene3D" id="2.60.120.260">
    <property type="entry name" value="Galactose-binding domain-like"/>
    <property type="match status" value="1"/>
</dbReference>
<dbReference type="Proteomes" id="UP000006889">
    <property type="component" value="Chromosome"/>
</dbReference>
<reference evidence="6 7" key="2">
    <citation type="journal article" date="2011" name="J. Bacteriol.">
        <title>Complete genome sequences for the anaerobic, extremely thermophilic plant biomass-degrading bacteria Caldicellulosiruptor hydrothermalis, Caldicellulosiruptor kristjanssonii, Caldicellulosiruptor kronotskyensis, Caldicellulosiruptor owensenis, and Caldicellulosiruptor lactoaceticus.</title>
        <authorList>
            <person name="Blumer-Schuette S.E."/>
            <person name="Ozdemir I."/>
            <person name="Mistry D."/>
            <person name="Lucas S."/>
            <person name="Lapidus A."/>
            <person name="Cheng J.F."/>
            <person name="Goodwin L.A."/>
            <person name="Pitluck S."/>
            <person name="Land M.L."/>
            <person name="Hauser L.J."/>
            <person name="Woyke T."/>
            <person name="Mikhailova N."/>
            <person name="Pati A."/>
            <person name="Kyrpides N.C."/>
            <person name="Ivanova N."/>
            <person name="Detter J.C."/>
            <person name="Walston-Davenport K."/>
            <person name="Han S."/>
            <person name="Adams M.W."/>
            <person name="Kelly R.M."/>
        </authorList>
    </citation>
    <scope>NUCLEOTIDE SEQUENCE [LARGE SCALE GENOMIC DNA]</scope>
    <source>
        <strain evidence="7">ATCC 700167 / DSM 13100 / OL</strain>
    </source>
</reference>
<dbReference type="STRING" id="632518.Calow_0477"/>
<evidence type="ECO:0000259" key="5">
    <source>
        <dbReference type="PROSITE" id="PS50022"/>
    </source>
</evidence>
<comment type="similarity">
    <text evidence="1 4">Belongs to the glycosyl hydrolase 53 family.</text>
</comment>
<dbReference type="InterPro" id="IPR000421">
    <property type="entry name" value="FA58C"/>
</dbReference>
<dbReference type="RefSeq" id="WP_013411472.1">
    <property type="nucleotide sequence ID" value="NC_014657.1"/>
</dbReference>
<accession>E4Q499</accession>
<dbReference type="CAZy" id="GH53">
    <property type="family name" value="Glycoside Hydrolase Family 53"/>
</dbReference>
<dbReference type="Gene3D" id="3.20.20.80">
    <property type="entry name" value="Glycosidases"/>
    <property type="match status" value="1"/>
</dbReference>
<dbReference type="SUPFAM" id="SSF51445">
    <property type="entry name" value="(Trans)glycosidases"/>
    <property type="match status" value="1"/>
</dbReference>
<evidence type="ECO:0000313" key="6">
    <source>
        <dbReference type="EMBL" id="ADQ04061.1"/>
    </source>
</evidence>
<dbReference type="KEGG" id="cow:Calow_0477"/>
<dbReference type="InterPro" id="IPR017853">
    <property type="entry name" value="GH"/>
</dbReference>